<keyword evidence="1" id="KW-0472">Membrane</keyword>
<dbReference type="NCBIfam" id="NF046009">
    <property type="entry name" value="MAGa3780_fam"/>
    <property type="match status" value="1"/>
</dbReference>
<proteinExistence type="predicted"/>
<feature type="transmembrane region" description="Helical" evidence="1">
    <location>
        <begin position="121"/>
        <end position="142"/>
    </location>
</feature>
<dbReference type="GeneID" id="31507787"/>
<accession>A0A454APM1</accession>
<feature type="transmembrane region" description="Helical" evidence="1">
    <location>
        <begin position="60"/>
        <end position="83"/>
    </location>
</feature>
<protein>
    <submittedName>
        <fullName evidence="2">Putative membrane protein</fullName>
    </submittedName>
</protein>
<dbReference type="Proteomes" id="UP000008713">
    <property type="component" value="Chromosome"/>
</dbReference>
<dbReference type="RefSeq" id="WP_013456245.1">
    <property type="nucleotide sequence ID" value="NC_014760.1"/>
</dbReference>
<reference evidence="2 3" key="1">
    <citation type="journal article" date="2011" name="Infect. Immun.">
        <title>Complete genome sequence of Mycoplasma bovis type strain PG45 (ATCC 25523).</title>
        <authorList>
            <person name="Wise K.S."/>
            <person name="Calcutt M.J."/>
            <person name="Foecking M.F."/>
            <person name="Roske K."/>
            <person name="Madupu R."/>
            <person name="Methe B.A."/>
        </authorList>
    </citation>
    <scope>NUCLEOTIDE SEQUENCE [LARGE SCALE GENOMIC DNA]</scope>
    <source>
        <strain evidence="3">ATCC 25523 / DSM 22781 / NCTC 10131 / PG45</strain>
    </source>
</reference>
<gene>
    <name evidence="2" type="ordered locus">MBOVPG45_0433</name>
</gene>
<evidence type="ECO:0000313" key="3">
    <source>
        <dbReference type="Proteomes" id="UP000008713"/>
    </source>
</evidence>
<evidence type="ECO:0000256" key="1">
    <source>
        <dbReference type="SAM" id="Phobius"/>
    </source>
</evidence>
<feature type="transmembrane region" description="Helical" evidence="1">
    <location>
        <begin position="206"/>
        <end position="233"/>
    </location>
</feature>
<dbReference type="OrthoDB" id="400065at2"/>
<feature type="transmembrane region" description="Helical" evidence="1">
    <location>
        <begin position="154"/>
        <end position="176"/>
    </location>
</feature>
<feature type="transmembrane region" description="Helical" evidence="1">
    <location>
        <begin position="90"/>
        <end position="109"/>
    </location>
</feature>
<dbReference type="AlphaFoldDB" id="A0A454APM1"/>
<sequence length="254" mass="29337">MQNKTTNKNIRWWLFGFGLFVLLTTLFYAFSYVIWYDPKDELNKTGAPTHLAVFKGWGSFLYYTYLSNFLLGFVLIIAGVLWTNMYAKKALFISVVSITMTFVVYWALLSYQKSTWTNPLNATRSLITHAINPILGFVALSLIRKEIIVTKITFTIPVLISTVYTIFAMILFFATFDKIIQGRGAVVYGFLDFKNPYFYKGNNTGVIIILDFLLYVVSMITPLLFGIMWKFIYKIKYQKSNLKNATKINENNMS</sequence>
<dbReference type="EMBL" id="CP002188">
    <property type="protein sequence ID" value="ADR25018.1"/>
    <property type="molecule type" value="Genomic_DNA"/>
</dbReference>
<feature type="transmembrane region" description="Helical" evidence="1">
    <location>
        <begin position="12"/>
        <end position="35"/>
    </location>
</feature>
<organism evidence="2 3">
    <name type="scientific">Mycoplasmopsis bovis (strain ATCC 25523 / DSM 22781 / NCTC 10131 / PG45)</name>
    <name type="common">Mycoplasma bovis</name>
    <dbReference type="NCBI Taxonomy" id="289397"/>
    <lineage>
        <taxon>Bacteria</taxon>
        <taxon>Bacillati</taxon>
        <taxon>Mycoplasmatota</taxon>
        <taxon>Mycoplasmoidales</taxon>
        <taxon>Metamycoplasmataceae</taxon>
        <taxon>Mycoplasmopsis</taxon>
    </lineage>
</organism>
<dbReference type="KEGG" id="mbv:MBOVPG45_0433"/>
<name>A0A454APM1_MYCBG</name>
<evidence type="ECO:0000313" key="2">
    <source>
        <dbReference type="EMBL" id="ADR25018.1"/>
    </source>
</evidence>
<keyword evidence="1" id="KW-1133">Transmembrane helix</keyword>
<keyword evidence="1" id="KW-0812">Transmembrane</keyword>